<gene>
    <name evidence="5" type="ORF">SK069_19920</name>
</gene>
<comment type="caution">
    <text evidence="5">The sequence shown here is derived from an EMBL/GenBank/DDBJ whole genome shotgun (WGS) entry which is preliminary data.</text>
</comment>
<sequence>MSETLRNFIDGELVDAAGGATNPVVDPSTGAEYAVAAASGAEDVDRAVQAATRAFDGWSTTTPAERSLALLKLADRIEEHADELAAIESRDAGKPLQAVIDEEIGVVADNLRFFAAAARTPEGKAAGEYLEGLTSIIRREPVGVVGQIAPWNYPLLMAGWKIGPALAAGCTTVLKPAPSTPASTVKLAELAADLLPPGVLNVVVGGNDPGKAIVEHPGIALVSLTGSVATGRWIAEHAGKRLKRTHLELGGKAPVIVFDDVDLETALEGIAGAGYFNAGQDCTAATRVLASPKVYDDVVAGLAEQAKGLVIGDTTDPETTLGPVNNPNQLERVTGFFDRAPSHAEIVTGGKQADRPGYYVEPTVIANLRQDDELIQTEVFGPAITVQRFTDEAEAIAWANGTPYGLASSVWTRDVGRALRVSNALRFGTVWINTHIPLASEMPHGGFKDSGWGKDLSSYALEDYTVVKHVMASLE</sequence>
<dbReference type="NCBIfam" id="NF010000">
    <property type="entry name" value="PRK13473.1"/>
    <property type="match status" value="1"/>
</dbReference>
<dbReference type="SUPFAM" id="SSF53720">
    <property type="entry name" value="ALDH-like"/>
    <property type="match status" value="1"/>
</dbReference>
<dbReference type="PANTHER" id="PTHR11699">
    <property type="entry name" value="ALDEHYDE DEHYDROGENASE-RELATED"/>
    <property type="match status" value="1"/>
</dbReference>
<dbReference type="InterPro" id="IPR016163">
    <property type="entry name" value="Ald_DH_C"/>
</dbReference>
<evidence type="ECO:0000313" key="6">
    <source>
        <dbReference type="Proteomes" id="UP001277761"/>
    </source>
</evidence>
<dbReference type="RefSeq" id="WP_319956025.1">
    <property type="nucleotide sequence ID" value="NZ_JAXAVX010000023.1"/>
</dbReference>
<protein>
    <submittedName>
        <fullName evidence="5">Gamma-aminobutyraldehyde dehydrogenase</fullName>
    </submittedName>
</protein>
<keyword evidence="6" id="KW-1185">Reference proteome</keyword>
<accession>A0ABU4VPT3</accession>
<evidence type="ECO:0000256" key="3">
    <source>
        <dbReference type="RuleBase" id="RU003345"/>
    </source>
</evidence>
<dbReference type="CDD" id="cd07092">
    <property type="entry name" value="ALDH_ABALDH-YdcW"/>
    <property type="match status" value="1"/>
</dbReference>
<dbReference type="Proteomes" id="UP001277761">
    <property type="component" value="Unassembled WGS sequence"/>
</dbReference>
<proteinExistence type="inferred from homology"/>
<dbReference type="PROSITE" id="PS00687">
    <property type="entry name" value="ALDEHYDE_DEHYDR_GLU"/>
    <property type="match status" value="1"/>
</dbReference>
<evidence type="ECO:0000256" key="2">
    <source>
        <dbReference type="PROSITE-ProRule" id="PRU10007"/>
    </source>
</evidence>
<reference evidence="5 6" key="1">
    <citation type="submission" date="2023-11" db="EMBL/GenBank/DDBJ databases">
        <authorList>
            <person name="Xu M."/>
            <person name="Jiang T."/>
        </authorList>
    </citation>
    <scope>NUCLEOTIDE SEQUENCE [LARGE SCALE GENOMIC DNA]</scope>
    <source>
        <strain evidence="5 6">SD</strain>
    </source>
</reference>
<dbReference type="Gene3D" id="3.40.309.10">
    <property type="entry name" value="Aldehyde Dehydrogenase, Chain A, domain 2"/>
    <property type="match status" value="1"/>
</dbReference>
<evidence type="ECO:0000313" key="5">
    <source>
        <dbReference type="EMBL" id="MDX8153876.1"/>
    </source>
</evidence>
<dbReference type="InterPro" id="IPR016162">
    <property type="entry name" value="Ald_DH_N"/>
</dbReference>
<dbReference type="InterPro" id="IPR016161">
    <property type="entry name" value="Ald_DH/histidinol_DH"/>
</dbReference>
<name>A0ABU4VPT3_9ACTN</name>
<comment type="similarity">
    <text evidence="3">Belongs to the aldehyde dehydrogenase family.</text>
</comment>
<dbReference type="PROSITE" id="PS00070">
    <property type="entry name" value="ALDEHYDE_DEHYDR_CYS"/>
    <property type="match status" value="1"/>
</dbReference>
<dbReference type="InterPro" id="IPR015657">
    <property type="entry name" value="Aminobutyraldehyde_DH"/>
</dbReference>
<evidence type="ECO:0000256" key="1">
    <source>
        <dbReference type="ARBA" id="ARBA00023002"/>
    </source>
</evidence>
<keyword evidence="1 3" id="KW-0560">Oxidoreductase</keyword>
<dbReference type="Gene3D" id="3.40.605.10">
    <property type="entry name" value="Aldehyde Dehydrogenase, Chain A, domain 1"/>
    <property type="match status" value="1"/>
</dbReference>
<dbReference type="Pfam" id="PF00171">
    <property type="entry name" value="Aldedh"/>
    <property type="match status" value="1"/>
</dbReference>
<dbReference type="EMBL" id="JAXAVX010000023">
    <property type="protein sequence ID" value="MDX8153876.1"/>
    <property type="molecule type" value="Genomic_DNA"/>
</dbReference>
<dbReference type="InterPro" id="IPR016160">
    <property type="entry name" value="Ald_DH_CS_CYS"/>
</dbReference>
<dbReference type="InterPro" id="IPR029510">
    <property type="entry name" value="Ald_DH_CS_GLU"/>
</dbReference>
<feature type="active site" evidence="2">
    <location>
        <position position="248"/>
    </location>
</feature>
<organism evidence="5 6">
    <name type="scientific">Patulibacter brassicae</name>
    <dbReference type="NCBI Taxonomy" id="1705717"/>
    <lineage>
        <taxon>Bacteria</taxon>
        <taxon>Bacillati</taxon>
        <taxon>Actinomycetota</taxon>
        <taxon>Thermoleophilia</taxon>
        <taxon>Solirubrobacterales</taxon>
        <taxon>Patulibacteraceae</taxon>
        <taxon>Patulibacter</taxon>
    </lineage>
</organism>
<feature type="domain" description="Aldehyde dehydrogenase" evidence="4">
    <location>
        <begin position="18"/>
        <end position="470"/>
    </location>
</feature>
<evidence type="ECO:0000259" key="4">
    <source>
        <dbReference type="Pfam" id="PF00171"/>
    </source>
</evidence>
<dbReference type="InterPro" id="IPR015590">
    <property type="entry name" value="Aldehyde_DH_dom"/>
</dbReference>